<evidence type="ECO:0000256" key="2">
    <source>
        <dbReference type="ARBA" id="ARBA00022840"/>
    </source>
</evidence>
<dbReference type="InterPro" id="IPR025944">
    <property type="entry name" value="Sigma_54_int_dom_CS"/>
</dbReference>
<evidence type="ECO:0000256" key="3">
    <source>
        <dbReference type="ARBA" id="ARBA00023015"/>
    </source>
</evidence>
<dbReference type="InterPro" id="IPR002197">
    <property type="entry name" value="HTH_Fis"/>
</dbReference>
<dbReference type="Gene3D" id="1.10.10.60">
    <property type="entry name" value="Homeodomain-like"/>
    <property type="match status" value="1"/>
</dbReference>
<dbReference type="CDD" id="cd00009">
    <property type="entry name" value="AAA"/>
    <property type="match status" value="1"/>
</dbReference>
<dbReference type="InterPro" id="IPR003593">
    <property type="entry name" value="AAA+_ATPase"/>
</dbReference>
<name>A0A3G1L1L6_FORW1</name>
<dbReference type="PANTHER" id="PTHR32071:SF74">
    <property type="entry name" value="TRANSCRIPTIONAL ACTIVATOR ROCR"/>
    <property type="match status" value="1"/>
</dbReference>
<dbReference type="Pfam" id="PF00158">
    <property type="entry name" value="Sigma54_activat"/>
    <property type="match status" value="1"/>
</dbReference>
<dbReference type="PANTHER" id="PTHR32071">
    <property type="entry name" value="TRANSCRIPTIONAL REGULATORY PROTEIN"/>
    <property type="match status" value="1"/>
</dbReference>
<dbReference type="InterPro" id="IPR025662">
    <property type="entry name" value="Sigma_54_int_dom_ATP-bd_1"/>
</dbReference>
<organism evidence="7 8">
    <name type="scientific">Formimonas warabiya</name>
    <dbReference type="NCBI Taxonomy" id="1761012"/>
    <lineage>
        <taxon>Bacteria</taxon>
        <taxon>Bacillati</taxon>
        <taxon>Bacillota</taxon>
        <taxon>Clostridia</taxon>
        <taxon>Eubacteriales</taxon>
        <taxon>Peptococcaceae</taxon>
        <taxon>Candidatus Formimonas</taxon>
    </lineage>
</organism>
<dbReference type="InterPro" id="IPR027417">
    <property type="entry name" value="P-loop_NTPase"/>
</dbReference>
<evidence type="ECO:0000259" key="5">
    <source>
        <dbReference type="PROSITE" id="PS50045"/>
    </source>
</evidence>
<keyword evidence="2" id="KW-0067">ATP-binding</keyword>
<dbReference type="InterPro" id="IPR009057">
    <property type="entry name" value="Homeodomain-like_sf"/>
</dbReference>
<dbReference type="KEGG" id="fwa:DCMF_10690"/>
<evidence type="ECO:0000256" key="1">
    <source>
        <dbReference type="ARBA" id="ARBA00022741"/>
    </source>
</evidence>
<dbReference type="InterPro" id="IPR013767">
    <property type="entry name" value="PAS_fold"/>
</dbReference>
<keyword evidence="3" id="KW-0805">Transcription regulation</keyword>
<dbReference type="Gene3D" id="3.30.450.20">
    <property type="entry name" value="PAS domain"/>
    <property type="match status" value="1"/>
</dbReference>
<dbReference type="InterPro" id="IPR000014">
    <property type="entry name" value="PAS"/>
</dbReference>
<evidence type="ECO:0000313" key="8">
    <source>
        <dbReference type="Proteomes" id="UP000323521"/>
    </source>
</evidence>
<dbReference type="Gene3D" id="3.40.50.300">
    <property type="entry name" value="P-loop containing nucleotide triphosphate hydrolases"/>
    <property type="match status" value="1"/>
</dbReference>
<evidence type="ECO:0008006" key="9">
    <source>
        <dbReference type="Google" id="ProtNLM"/>
    </source>
</evidence>
<dbReference type="GO" id="GO:0005524">
    <property type="term" value="F:ATP binding"/>
    <property type="evidence" value="ECO:0007669"/>
    <property type="project" value="UniProtKB-KW"/>
</dbReference>
<keyword evidence="4" id="KW-0804">Transcription</keyword>
<dbReference type="InterPro" id="IPR035965">
    <property type="entry name" value="PAS-like_dom_sf"/>
</dbReference>
<dbReference type="EMBL" id="CP017634">
    <property type="protein sequence ID" value="ATW28528.1"/>
    <property type="molecule type" value="Genomic_DNA"/>
</dbReference>
<dbReference type="GO" id="GO:0006355">
    <property type="term" value="P:regulation of DNA-templated transcription"/>
    <property type="evidence" value="ECO:0007669"/>
    <property type="project" value="InterPro"/>
</dbReference>
<dbReference type="PROSITE" id="PS50112">
    <property type="entry name" value="PAS"/>
    <property type="match status" value="1"/>
</dbReference>
<dbReference type="CDD" id="cd00130">
    <property type="entry name" value="PAS"/>
    <property type="match status" value="1"/>
</dbReference>
<feature type="domain" description="Sigma-54 factor interaction" evidence="5">
    <location>
        <begin position="159"/>
        <end position="387"/>
    </location>
</feature>
<dbReference type="FunFam" id="3.40.50.300:FF:000006">
    <property type="entry name" value="DNA-binding transcriptional regulator NtrC"/>
    <property type="match status" value="1"/>
</dbReference>
<keyword evidence="1" id="KW-0547">Nucleotide-binding</keyword>
<evidence type="ECO:0000313" key="7">
    <source>
        <dbReference type="EMBL" id="ATW28528.1"/>
    </source>
</evidence>
<dbReference type="Gene3D" id="1.10.8.60">
    <property type="match status" value="1"/>
</dbReference>
<dbReference type="SUPFAM" id="SSF46689">
    <property type="entry name" value="Homeodomain-like"/>
    <property type="match status" value="1"/>
</dbReference>
<dbReference type="SMART" id="SM00091">
    <property type="entry name" value="PAS"/>
    <property type="match status" value="1"/>
</dbReference>
<sequence>MIREITELVEKDVYIESLEQILNSINEGIVATDGEGKIFIFNQASEKLEGLKAEQVLGKTLWEVYGIENQTSIHFKARRQNKPLLGVCENFLASGKVITLITDNFPLYDGDKVIGAFSVSRDMTKIRELMTRALSAQKHHVYLTLNMVPEEKKDMFHTIVGHSPALLKEINKARKAAENDCSVLVVGETGTGKELFVQSIYKMSARSKEPFIPINCAALPESLLESLLFGTVKGAFTGALDTKGLFEQAGNGVLFLDELNSMSLNMQAKILRVLQEKTIRRLGDRMEIPVNCRVISTTNEDPLVCIENSTLRQDLFYRLAVILIYIPPLRDRKEDIEALCQAFVKECNKKYGLNIAGISPELLDIFMKYHWPGNIRELQNLIESAANLIEGDERRIKPEHMPYYFYNLFHSTKVMMRDALSERESALPELMKELEAKTIMDALSKYRGNVSQAAAYLGMPRQNLNYKIKKLAIDLDKIRDKD</sequence>
<accession>A0A3G1L1L6</accession>
<dbReference type="InterPro" id="IPR058031">
    <property type="entry name" value="AAA_lid_NorR"/>
</dbReference>
<dbReference type="NCBIfam" id="TIGR00229">
    <property type="entry name" value="sensory_box"/>
    <property type="match status" value="1"/>
</dbReference>
<keyword evidence="8" id="KW-1185">Reference proteome</keyword>
<dbReference type="Pfam" id="PF25601">
    <property type="entry name" value="AAA_lid_14"/>
    <property type="match status" value="1"/>
</dbReference>
<feature type="domain" description="PAS" evidence="6">
    <location>
        <begin position="14"/>
        <end position="73"/>
    </location>
</feature>
<reference evidence="7 8" key="1">
    <citation type="submission" date="2016-10" db="EMBL/GenBank/DDBJ databases">
        <title>Complete Genome Sequence of Peptococcaceae strain DCMF.</title>
        <authorList>
            <person name="Edwards R.J."/>
            <person name="Holland S.I."/>
            <person name="Deshpande N.P."/>
            <person name="Wong Y.K."/>
            <person name="Ertan H."/>
            <person name="Manefield M."/>
            <person name="Russell T.L."/>
            <person name="Lee M.J."/>
        </authorList>
    </citation>
    <scope>NUCLEOTIDE SEQUENCE [LARGE SCALE GENOMIC DNA]</scope>
    <source>
        <strain evidence="7 8">DCMF</strain>
    </source>
</reference>
<gene>
    <name evidence="7" type="ORF">DCMF_10690</name>
</gene>
<dbReference type="InterPro" id="IPR002078">
    <property type="entry name" value="Sigma_54_int"/>
</dbReference>
<dbReference type="PRINTS" id="PR01590">
    <property type="entry name" value="HTHFIS"/>
</dbReference>
<dbReference type="Pfam" id="PF02954">
    <property type="entry name" value="HTH_8"/>
    <property type="match status" value="1"/>
</dbReference>
<dbReference type="AlphaFoldDB" id="A0A3G1L1L6"/>
<dbReference type="Pfam" id="PF00989">
    <property type="entry name" value="PAS"/>
    <property type="match status" value="1"/>
</dbReference>
<evidence type="ECO:0000256" key="4">
    <source>
        <dbReference type="ARBA" id="ARBA00023163"/>
    </source>
</evidence>
<dbReference type="SUPFAM" id="SSF55785">
    <property type="entry name" value="PYP-like sensor domain (PAS domain)"/>
    <property type="match status" value="1"/>
</dbReference>
<protein>
    <recommendedName>
        <fullName evidence="9">PAS domain S-box protein</fullName>
    </recommendedName>
</protein>
<dbReference type="GO" id="GO:0043565">
    <property type="term" value="F:sequence-specific DNA binding"/>
    <property type="evidence" value="ECO:0007669"/>
    <property type="project" value="InterPro"/>
</dbReference>
<dbReference type="PROSITE" id="PS00688">
    <property type="entry name" value="SIGMA54_INTERACT_3"/>
    <property type="match status" value="1"/>
</dbReference>
<dbReference type="SUPFAM" id="SSF52540">
    <property type="entry name" value="P-loop containing nucleoside triphosphate hydrolases"/>
    <property type="match status" value="1"/>
</dbReference>
<proteinExistence type="predicted"/>
<dbReference type="PROSITE" id="PS50045">
    <property type="entry name" value="SIGMA54_INTERACT_4"/>
    <property type="match status" value="1"/>
</dbReference>
<evidence type="ECO:0000259" key="6">
    <source>
        <dbReference type="PROSITE" id="PS50112"/>
    </source>
</evidence>
<dbReference type="Proteomes" id="UP000323521">
    <property type="component" value="Chromosome"/>
</dbReference>
<dbReference type="PROSITE" id="PS00675">
    <property type="entry name" value="SIGMA54_INTERACT_1"/>
    <property type="match status" value="1"/>
</dbReference>
<dbReference type="SMART" id="SM00382">
    <property type="entry name" value="AAA"/>
    <property type="match status" value="1"/>
</dbReference>